<keyword evidence="4 5" id="KW-0687">Ribonucleoprotein</keyword>
<dbReference type="Pfam" id="PF01386">
    <property type="entry name" value="Ribosomal_L25p"/>
    <property type="match status" value="1"/>
</dbReference>
<dbReference type="InterPro" id="IPR020056">
    <property type="entry name" value="Rbsml_bL25/Gln-tRNA_synth_N"/>
</dbReference>
<evidence type="ECO:0000313" key="9">
    <source>
        <dbReference type="EMBL" id="SJZ77893.1"/>
    </source>
</evidence>
<dbReference type="InterPro" id="IPR020057">
    <property type="entry name" value="Ribosomal_bL25_b-dom"/>
</dbReference>
<dbReference type="STRING" id="1121925.SAMN02746011_01742"/>
<keyword evidence="2 5" id="KW-0694">RNA-binding</keyword>
<dbReference type="InterPro" id="IPR011035">
    <property type="entry name" value="Ribosomal_bL25/Gln-tRNA_synth"/>
</dbReference>
<evidence type="ECO:0000256" key="2">
    <source>
        <dbReference type="ARBA" id="ARBA00022884"/>
    </source>
</evidence>
<dbReference type="Proteomes" id="UP000189941">
    <property type="component" value="Unassembled WGS sequence"/>
</dbReference>
<feature type="compositionally biased region" description="Acidic residues" evidence="6">
    <location>
        <begin position="179"/>
        <end position="192"/>
    </location>
</feature>
<comment type="function">
    <text evidence="5">This is one of the proteins that binds to the 5S RNA in the ribosome where it forms part of the central protuberance.</text>
</comment>
<dbReference type="Gene3D" id="2.170.120.20">
    <property type="entry name" value="Ribosomal protein L25, beta domain"/>
    <property type="match status" value="1"/>
</dbReference>
<dbReference type="GO" id="GO:0022625">
    <property type="term" value="C:cytosolic large ribosomal subunit"/>
    <property type="evidence" value="ECO:0007669"/>
    <property type="project" value="TreeGrafter"/>
</dbReference>
<dbReference type="RefSeq" id="WP_078756434.1">
    <property type="nucleotide sequence ID" value="NZ_FUWO01000018.1"/>
</dbReference>
<evidence type="ECO:0000256" key="3">
    <source>
        <dbReference type="ARBA" id="ARBA00022980"/>
    </source>
</evidence>
<reference evidence="10" key="1">
    <citation type="submission" date="2017-02" db="EMBL/GenBank/DDBJ databases">
        <authorList>
            <person name="Varghese N."/>
            <person name="Submissions S."/>
        </authorList>
    </citation>
    <scope>NUCLEOTIDE SEQUENCE [LARGE SCALE GENOMIC DNA]</scope>
    <source>
        <strain evidence="10">DSM 15739</strain>
    </source>
</reference>
<accession>A0A1T4NFK1</accession>
<dbReference type="Gene3D" id="2.40.240.10">
    <property type="entry name" value="Ribosomal Protein L25, Chain P"/>
    <property type="match status" value="1"/>
</dbReference>
<protein>
    <recommendedName>
        <fullName evidence="5">Large ribosomal subunit protein bL25</fullName>
    </recommendedName>
    <alternativeName>
        <fullName evidence="5">General stress protein CTC</fullName>
    </alternativeName>
</protein>
<dbReference type="Pfam" id="PF14693">
    <property type="entry name" value="Ribosomal_TL5_C"/>
    <property type="match status" value="1"/>
</dbReference>
<dbReference type="HAMAP" id="MF_01334">
    <property type="entry name" value="Ribosomal_bL25_CTC"/>
    <property type="match status" value="1"/>
</dbReference>
<dbReference type="InterPro" id="IPR029751">
    <property type="entry name" value="Ribosomal_L25_dom"/>
</dbReference>
<evidence type="ECO:0000256" key="5">
    <source>
        <dbReference type="HAMAP-Rule" id="MF_01334"/>
    </source>
</evidence>
<evidence type="ECO:0000259" key="8">
    <source>
        <dbReference type="Pfam" id="PF14693"/>
    </source>
</evidence>
<feature type="domain" description="Large ribosomal subunit protein bL25 beta" evidence="8">
    <location>
        <begin position="97"/>
        <end position="177"/>
    </location>
</feature>
<keyword evidence="3 5" id="KW-0689">Ribosomal protein</keyword>
<keyword evidence="10" id="KW-1185">Reference proteome</keyword>
<gene>
    <name evidence="5" type="primary">rplY</name>
    <name evidence="5" type="synonym">ctc</name>
    <name evidence="9" type="ORF">SAMN02746011_01742</name>
</gene>
<organism evidence="9 10">
    <name type="scientific">Globicatella sulfidifaciens DSM 15739</name>
    <dbReference type="NCBI Taxonomy" id="1121925"/>
    <lineage>
        <taxon>Bacteria</taxon>
        <taxon>Bacillati</taxon>
        <taxon>Bacillota</taxon>
        <taxon>Bacilli</taxon>
        <taxon>Lactobacillales</taxon>
        <taxon>Aerococcaceae</taxon>
        <taxon>Globicatella</taxon>
    </lineage>
</organism>
<evidence type="ECO:0000256" key="4">
    <source>
        <dbReference type="ARBA" id="ARBA00023274"/>
    </source>
</evidence>
<comment type="similarity">
    <text evidence="5">Belongs to the bacterial ribosomal protein bL25 family. CTC subfamily.</text>
</comment>
<dbReference type="InterPro" id="IPR001021">
    <property type="entry name" value="Ribosomal_bL25_long"/>
</dbReference>
<proteinExistence type="inferred from homology"/>
<dbReference type="EMBL" id="FUWO01000018">
    <property type="protein sequence ID" value="SJZ77893.1"/>
    <property type="molecule type" value="Genomic_DNA"/>
</dbReference>
<evidence type="ECO:0000313" key="10">
    <source>
        <dbReference type="Proteomes" id="UP000189941"/>
    </source>
</evidence>
<dbReference type="InterPro" id="IPR020930">
    <property type="entry name" value="Ribosomal_uL5_bac-type"/>
</dbReference>
<dbReference type="OrthoDB" id="9790002at2"/>
<dbReference type="AlphaFoldDB" id="A0A1T4NFK1"/>
<comment type="subunit">
    <text evidence="5">Part of the 50S ribosomal subunit; part of the 5S rRNA/L5/L18/L25 subcomplex. Contacts the 5S rRNA. Binds to the 5S rRNA independently of L5 and L18.</text>
</comment>
<dbReference type="GO" id="GO:0003735">
    <property type="term" value="F:structural constituent of ribosome"/>
    <property type="evidence" value="ECO:0007669"/>
    <property type="project" value="InterPro"/>
</dbReference>
<dbReference type="GO" id="GO:0008097">
    <property type="term" value="F:5S rRNA binding"/>
    <property type="evidence" value="ECO:0007669"/>
    <property type="project" value="InterPro"/>
</dbReference>
<dbReference type="PANTHER" id="PTHR33284:SF1">
    <property type="entry name" value="RIBOSOMAL PROTEIN L25_GLN-TRNA SYNTHETASE, ANTI-CODON-BINDING DOMAIN-CONTAINING PROTEIN"/>
    <property type="match status" value="1"/>
</dbReference>
<dbReference type="SUPFAM" id="SSF50715">
    <property type="entry name" value="Ribosomal protein L25-like"/>
    <property type="match status" value="1"/>
</dbReference>
<keyword evidence="1 5" id="KW-0699">rRNA-binding</keyword>
<dbReference type="CDD" id="cd00495">
    <property type="entry name" value="Ribosomal_L25_TL5_CTC"/>
    <property type="match status" value="1"/>
</dbReference>
<evidence type="ECO:0000259" key="7">
    <source>
        <dbReference type="Pfam" id="PF01386"/>
    </source>
</evidence>
<dbReference type="NCBIfam" id="TIGR00731">
    <property type="entry name" value="bL25_bact_ctc"/>
    <property type="match status" value="1"/>
</dbReference>
<dbReference type="PANTHER" id="PTHR33284">
    <property type="entry name" value="RIBOSOMAL PROTEIN L25/GLN-TRNA SYNTHETASE, ANTI-CODON-BINDING DOMAIN-CONTAINING PROTEIN"/>
    <property type="match status" value="1"/>
</dbReference>
<feature type="region of interest" description="Disordered" evidence="6">
    <location>
        <begin position="174"/>
        <end position="204"/>
    </location>
</feature>
<evidence type="ECO:0000256" key="6">
    <source>
        <dbReference type="SAM" id="MobiDB-lite"/>
    </source>
</evidence>
<feature type="region of interest" description="Disordered" evidence="6">
    <location>
        <begin position="1"/>
        <end position="22"/>
    </location>
</feature>
<dbReference type="GO" id="GO:0006412">
    <property type="term" value="P:translation"/>
    <property type="evidence" value="ECO:0007669"/>
    <property type="project" value="UniProtKB-UniRule"/>
</dbReference>
<evidence type="ECO:0000256" key="1">
    <source>
        <dbReference type="ARBA" id="ARBA00022730"/>
    </source>
</evidence>
<dbReference type="InterPro" id="IPR037121">
    <property type="entry name" value="Ribosomal_bL25_C"/>
</dbReference>
<feature type="domain" description="Large ribosomal subunit protein bL25 L25" evidence="7">
    <location>
        <begin position="3"/>
        <end position="89"/>
    </location>
</feature>
<sequence length="204" mass="22291">MNLKAELRTTTGTSASRKARQEGKIPVAMYSKGEETQSLLIDRREFENILKKEGVNAVFNVDIDGKTQQVLIKNFVKASLKDEFYSVDLQAVSADDKLQVEIPVVLVNEETVKVGIVDLSLSTVLVETTPANIPSSFEVDVKGMEIGDVKYASDLEMPANVELVTDAEESLVSVVAPTEEPEETTGEDEVAEPEVIGEKEATEE</sequence>
<name>A0A1T4NFK1_9LACT</name>